<dbReference type="STRING" id="223184.AS25_00670"/>
<dbReference type="Pfam" id="PF18096">
    <property type="entry name" value="Thump_like"/>
    <property type="match status" value="1"/>
</dbReference>
<dbReference type="AlphaFoldDB" id="A0A0B0DJG1"/>
<feature type="domain" description="Methyltransferase" evidence="2">
    <location>
        <begin position="110"/>
        <end position="167"/>
    </location>
</feature>
<dbReference type="Gene3D" id="3.40.50.150">
    <property type="entry name" value="Vaccinia Virus protein VP39"/>
    <property type="match status" value="1"/>
</dbReference>
<feature type="domain" description="THUMP-like" evidence="3">
    <location>
        <begin position="378"/>
        <end position="450"/>
    </location>
</feature>
<dbReference type="eggNOG" id="COG2265">
    <property type="taxonomic scope" value="Bacteria"/>
</dbReference>
<proteinExistence type="predicted"/>
<comment type="caution">
    <text evidence="4">The sequence shown here is derived from an EMBL/GenBank/DDBJ whole genome shotgun (WGS) entry which is preliminary data.</text>
</comment>
<dbReference type="SUPFAM" id="SSF53335">
    <property type="entry name" value="S-adenosyl-L-methionine-dependent methyltransferases"/>
    <property type="match status" value="1"/>
</dbReference>
<keyword evidence="4" id="KW-0808">Transferase</keyword>
<reference evidence="4 5" key="1">
    <citation type="submission" date="2014-09" db="EMBL/GenBank/DDBJ databases">
        <title>High-quality draft genome sequence of Kocuria marina SO9-6, an actinobacterium isolated from a copper mine.</title>
        <authorList>
            <person name="Castro D.B."/>
            <person name="Pereira L.B."/>
            <person name="Silva M.V."/>
            <person name="Silva B.P."/>
            <person name="Zanardi B.R."/>
            <person name="Carlos C."/>
            <person name="Belgini D.R."/>
            <person name="Limache E.G."/>
            <person name="Lacerda G.V."/>
            <person name="Nery M.B."/>
            <person name="Gomes M.B."/>
            <person name="Souza S."/>
            <person name="Silva T.M."/>
            <person name="Rodrigues V.D."/>
            <person name="Paulino L.C."/>
            <person name="Vicentini R."/>
            <person name="Ferraz L.F."/>
            <person name="Ottoboni L.M."/>
        </authorList>
    </citation>
    <scope>NUCLEOTIDE SEQUENCE [LARGE SCALE GENOMIC DNA]</scope>
    <source>
        <strain evidence="4 5">SO9-6</strain>
    </source>
</reference>
<dbReference type="GO" id="GO:0008168">
    <property type="term" value="F:methyltransferase activity"/>
    <property type="evidence" value="ECO:0007669"/>
    <property type="project" value="UniProtKB-KW"/>
</dbReference>
<dbReference type="Proteomes" id="UP000030664">
    <property type="component" value="Unassembled WGS sequence"/>
</dbReference>
<dbReference type="Pfam" id="PF13649">
    <property type="entry name" value="Methyltransf_25"/>
    <property type="match status" value="1"/>
</dbReference>
<name>A0A0B0DJG1_9MICC</name>
<evidence type="ECO:0000259" key="2">
    <source>
        <dbReference type="Pfam" id="PF13649"/>
    </source>
</evidence>
<evidence type="ECO:0000313" key="5">
    <source>
        <dbReference type="Proteomes" id="UP000030664"/>
    </source>
</evidence>
<keyword evidence="4" id="KW-0489">Methyltransferase</keyword>
<sequence>MNASTAPDDAETRGLAQLLTPQGMRLLDSLGPYDPDATLALSQSLRAQGHDPELVAAVLTQSRLRAKAHAKFGDFARHMVFTRDGVEQATRWSVAALHAQRFAQAGIEHVVDLGCGIGADSLALAALDRTVTAVELDPATAAVATVNLTGWPRARVVCADAQSLDLDALESGPAQGVWLDPARRVSGHGRTRRLFDPEAFSPPLSFVTDLADRGLAVGAKLGPGIPHEHVPRAAEAQWISQHGDVVEVALWFNAVRRPDVARAALVLGHDGAPRLPGAADDTLVPGDDAPGAGGGRNGDASRDGAAASSAAELTSATWESPAAEGDLLGAVGQYFYEPDGAVIRAGLVTDLAQRMGARLIHPAIAYLSSDTLVHTPLATAYEVREVLPHTVKTLKKWVREQDVGTLEIKKRGTDVTPEQLRQQLAPRGTQRATLVMTRLEQAGKERRVVLAVNLVH</sequence>
<evidence type="ECO:0000313" key="4">
    <source>
        <dbReference type="EMBL" id="KHE75379.1"/>
    </source>
</evidence>
<gene>
    <name evidence="4" type="ORF">AS25_00670</name>
</gene>
<accession>A0A0B0DJG1</accession>
<dbReference type="CDD" id="cd02440">
    <property type="entry name" value="AdoMet_MTases"/>
    <property type="match status" value="1"/>
</dbReference>
<dbReference type="GO" id="GO:0032259">
    <property type="term" value="P:methylation"/>
    <property type="evidence" value="ECO:0007669"/>
    <property type="project" value="UniProtKB-KW"/>
</dbReference>
<dbReference type="RefSeq" id="WP_035959465.1">
    <property type="nucleotide sequence ID" value="NZ_JROM01000007.1"/>
</dbReference>
<dbReference type="InterPro" id="IPR029063">
    <property type="entry name" value="SAM-dependent_MTases_sf"/>
</dbReference>
<evidence type="ECO:0000256" key="1">
    <source>
        <dbReference type="SAM" id="MobiDB-lite"/>
    </source>
</evidence>
<feature type="region of interest" description="Disordered" evidence="1">
    <location>
        <begin position="276"/>
        <end position="317"/>
    </location>
</feature>
<dbReference type="InterPro" id="IPR041497">
    <property type="entry name" value="Thump-like"/>
</dbReference>
<evidence type="ECO:0000259" key="3">
    <source>
        <dbReference type="Pfam" id="PF18096"/>
    </source>
</evidence>
<protein>
    <submittedName>
        <fullName evidence="4">SAM-dependent methyltransferase</fullName>
    </submittedName>
</protein>
<organism evidence="4 5">
    <name type="scientific">Kocuria marina</name>
    <dbReference type="NCBI Taxonomy" id="223184"/>
    <lineage>
        <taxon>Bacteria</taxon>
        <taxon>Bacillati</taxon>
        <taxon>Actinomycetota</taxon>
        <taxon>Actinomycetes</taxon>
        <taxon>Micrococcales</taxon>
        <taxon>Micrococcaceae</taxon>
        <taxon>Kocuria</taxon>
    </lineage>
</organism>
<dbReference type="EMBL" id="JROM01000007">
    <property type="protein sequence ID" value="KHE75379.1"/>
    <property type="molecule type" value="Genomic_DNA"/>
</dbReference>
<dbReference type="InterPro" id="IPR041698">
    <property type="entry name" value="Methyltransf_25"/>
</dbReference>